<dbReference type="OrthoDB" id="4519042at2"/>
<keyword evidence="3" id="KW-0067">ATP-binding</keyword>
<evidence type="ECO:0000259" key="2">
    <source>
        <dbReference type="Pfam" id="PF17289"/>
    </source>
</evidence>
<dbReference type="Pfam" id="PF17289">
    <property type="entry name" value="Terminase_6C"/>
    <property type="match status" value="1"/>
</dbReference>
<dbReference type="AlphaFoldDB" id="A0A370L3H9"/>
<sequence length="459" mass="50189">MTPILPPDCDALPSFVPSWHDAWSALSPRTQVRLLKRLLPELPAELLETLRQEWTVWARPDQKARRSPPWFIWLVLGGRGAGKTRTGAEWVRGMALGLPPFANAPTGRIALVGETQGQVRDVMIEGISGLLAIHLRSERPSWSPSRRRLEWGNGSIAQAFSAEDPEGLRGPQFGAAWSDELAKWPNLQECWDMLQFGLRLGDRPRQVVTTTPRPLPLIKRLLDDPRVAVSRAATAANRFNLAPDFIRSVTEAYGGTRLGRQELDGEIVEESADALWTRAMIESCREPAASGLARIVVAVDPPASSSQRADSCGLVVAGIDQDGIGHVLEDGTISGARPHEWAAKAVALYRRHEADALVVEVNQGGEMATSVIREVDASVPVTAVRATRGKYLRAEPVAALYAQGRVRHAGRFPALEDEMCDFGPGGLSSGRSPDRLDALVWALTHLMLQPKGRPRVRGM</sequence>
<evidence type="ECO:0000313" key="4">
    <source>
        <dbReference type="Proteomes" id="UP000255207"/>
    </source>
</evidence>
<keyword evidence="4" id="KW-1185">Reference proteome</keyword>
<dbReference type="Gene3D" id="3.40.50.300">
    <property type="entry name" value="P-loop containing nucleotide triphosphate hydrolases"/>
    <property type="match status" value="1"/>
</dbReference>
<dbReference type="InterPro" id="IPR035421">
    <property type="entry name" value="Terminase_6C"/>
</dbReference>
<dbReference type="GO" id="GO:0005524">
    <property type="term" value="F:ATP binding"/>
    <property type="evidence" value="ECO:0007669"/>
    <property type="project" value="UniProtKB-KW"/>
</dbReference>
<proteinExistence type="predicted"/>
<keyword evidence="3" id="KW-0547">Nucleotide-binding</keyword>
<feature type="domain" description="Terminase large subunit gp17-like C-terminal" evidence="2">
    <location>
        <begin position="298"/>
        <end position="445"/>
    </location>
</feature>
<keyword evidence="1" id="KW-1188">Viral release from host cell</keyword>
<name>A0A370L3H9_9HYPH</name>
<reference evidence="4" key="1">
    <citation type="submission" date="2018-07" db="EMBL/GenBank/DDBJ databases">
        <authorList>
            <person name="Safronova V.I."/>
            <person name="Chirak E.R."/>
            <person name="Sazanova A.L."/>
        </authorList>
    </citation>
    <scope>NUCLEOTIDE SEQUENCE [LARGE SCALE GENOMIC DNA]</scope>
    <source>
        <strain evidence="4">RCAM04685</strain>
    </source>
</reference>
<dbReference type="EMBL" id="QQTP01000009">
    <property type="protein sequence ID" value="RDJ23004.1"/>
    <property type="molecule type" value="Genomic_DNA"/>
</dbReference>
<evidence type="ECO:0000313" key="3">
    <source>
        <dbReference type="EMBL" id="RDJ23004.1"/>
    </source>
</evidence>
<evidence type="ECO:0000256" key="1">
    <source>
        <dbReference type="ARBA" id="ARBA00022612"/>
    </source>
</evidence>
<dbReference type="Pfam" id="PF03237">
    <property type="entry name" value="Terminase_6N"/>
    <property type="match status" value="1"/>
</dbReference>
<protein>
    <submittedName>
        <fullName evidence="3">ATP-binding protein</fullName>
    </submittedName>
</protein>
<dbReference type="Proteomes" id="UP000255207">
    <property type="component" value="Unassembled WGS sequence"/>
</dbReference>
<comment type="caution">
    <text evidence="3">The sequence shown here is derived from an EMBL/GenBank/DDBJ whole genome shotgun (WGS) entry which is preliminary data.</text>
</comment>
<dbReference type="InterPro" id="IPR027417">
    <property type="entry name" value="P-loop_NTPase"/>
</dbReference>
<organism evidence="3 4">
    <name type="scientific">Bosea caraganae</name>
    <dbReference type="NCBI Taxonomy" id="2763117"/>
    <lineage>
        <taxon>Bacteria</taxon>
        <taxon>Pseudomonadati</taxon>
        <taxon>Pseudomonadota</taxon>
        <taxon>Alphaproteobacteria</taxon>
        <taxon>Hyphomicrobiales</taxon>
        <taxon>Boseaceae</taxon>
        <taxon>Bosea</taxon>
    </lineage>
</organism>
<accession>A0A370L3H9</accession>
<dbReference type="Gene3D" id="3.30.420.240">
    <property type="match status" value="1"/>
</dbReference>
<gene>
    <name evidence="3" type="ORF">DWE98_17720</name>
</gene>